<dbReference type="CDD" id="cd00254">
    <property type="entry name" value="LT-like"/>
    <property type="match status" value="1"/>
</dbReference>
<evidence type="ECO:0000313" key="4">
    <source>
        <dbReference type="EMBL" id="AMO57116.1"/>
    </source>
</evidence>
<dbReference type="Pfam" id="PF01464">
    <property type="entry name" value="SLT"/>
    <property type="match status" value="1"/>
</dbReference>
<dbReference type="InterPro" id="IPR023346">
    <property type="entry name" value="Lysozyme-like_dom_sf"/>
</dbReference>
<dbReference type="PANTHER" id="PTHR37423">
    <property type="entry name" value="SOLUBLE LYTIC MUREIN TRANSGLYCOSYLASE-RELATED"/>
    <property type="match status" value="1"/>
</dbReference>
<evidence type="ECO:0000313" key="5">
    <source>
        <dbReference type="Proteomes" id="UP000071065"/>
    </source>
</evidence>
<dbReference type="KEGG" id="emp:EZMO1_3100"/>
<dbReference type="InterPro" id="IPR008258">
    <property type="entry name" value="Transglycosylase_SLT_dom_1"/>
</dbReference>
<evidence type="ECO:0000256" key="2">
    <source>
        <dbReference type="SAM" id="Phobius"/>
    </source>
</evidence>
<comment type="similarity">
    <text evidence="1">Belongs to the transglycosylase Slt family.</text>
</comment>
<dbReference type="PATRIC" id="fig|570277.3.peg.3331"/>
<accession>A0A142BEE0</accession>
<keyword evidence="2" id="KW-1133">Transmembrane helix</keyword>
<feature type="domain" description="Transglycosylase SLT" evidence="3">
    <location>
        <begin position="94"/>
        <end position="188"/>
    </location>
</feature>
<sequence>MKPVSYTKNKQNPNWVLYILCRNLLIIAFLLPAWAGAQQPNNSLFLQSLQTNLHPANRLTDRFEAEVWLMDMSQRMKLFIADPQKRIQLLQMVHREASHAKLPPELVLALIQTESSFDRFAVSSAGAQGLMQIMPFWKDVIGQPDDNLIDIKTNLRYGSTILNRYLERESGNLTRALARYNGSLGQTWYPERVFENWHRHWRND</sequence>
<dbReference type="AlphaFoldDB" id="A0A142BEE0"/>
<evidence type="ECO:0000259" key="3">
    <source>
        <dbReference type="Pfam" id="PF01464"/>
    </source>
</evidence>
<evidence type="ECO:0000256" key="1">
    <source>
        <dbReference type="ARBA" id="ARBA00007734"/>
    </source>
</evidence>
<keyword evidence="2" id="KW-0812">Transmembrane</keyword>
<organism evidence="4 5">
    <name type="scientific">Endozoicomonas montiporae CL-33</name>
    <dbReference type="NCBI Taxonomy" id="570277"/>
    <lineage>
        <taxon>Bacteria</taxon>
        <taxon>Pseudomonadati</taxon>
        <taxon>Pseudomonadota</taxon>
        <taxon>Gammaproteobacteria</taxon>
        <taxon>Oceanospirillales</taxon>
        <taxon>Endozoicomonadaceae</taxon>
        <taxon>Endozoicomonas</taxon>
    </lineage>
</organism>
<dbReference type="Proteomes" id="UP000071065">
    <property type="component" value="Chromosome"/>
</dbReference>
<dbReference type="EMBL" id="CP013251">
    <property type="protein sequence ID" value="AMO57116.1"/>
    <property type="molecule type" value="Genomic_DNA"/>
</dbReference>
<keyword evidence="2" id="KW-0472">Membrane</keyword>
<feature type="transmembrane region" description="Helical" evidence="2">
    <location>
        <begin position="15"/>
        <end position="37"/>
    </location>
</feature>
<dbReference type="Gene3D" id="1.10.530.10">
    <property type="match status" value="1"/>
</dbReference>
<dbReference type="SUPFAM" id="SSF53955">
    <property type="entry name" value="Lysozyme-like"/>
    <property type="match status" value="1"/>
</dbReference>
<gene>
    <name evidence="4" type="ORF">EZMO1_3100</name>
</gene>
<dbReference type="PANTHER" id="PTHR37423:SF2">
    <property type="entry name" value="MEMBRANE-BOUND LYTIC MUREIN TRANSGLYCOSYLASE C"/>
    <property type="match status" value="1"/>
</dbReference>
<name>A0A142BEE0_9GAMM</name>
<reference evidence="4 5" key="1">
    <citation type="journal article" date="2016" name="Front. Microbiol.">
        <title>Genomic Insight into the Host-Endosymbiont Relationship of Endozoicomonas montiporae CL-33(T) with its Coral Host.</title>
        <authorList>
            <person name="Ding J.-Y."/>
            <person name="Shiu J.-H."/>
            <person name="Chen W.-M."/>
            <person name="Chiang Y.-R."/>
            <person name="Tang S.-L."/>
        </authorList>
    </citation>
    <scope>NUCLEOTIDE SEQUENCE [LARGE SCALE GENOMIC DNA]</scope>
    <source>
        <strain evidence="4 5">CL-33</strain>
    </source>
</reference>
<dbReference type="STRING" id="570277.EZMO1_3100"/>
<proteinExistence type="inferred from homology"/>
<protein>
    <submittedName>
        <fullName evidence="4">Lytic murein transglycosylase</fullName>
    </submittedName>
</protein>